<dbReference type="Proteomes" id="UP001497680">
    <property type="component" value="Unassembled WGS sequence"/>
</dbReference>
<keyword evidence="2" id="KW-1185">Reference proteome</keyword>
<sequence>MSNPTGMLLDESTEELEERQARIVWAAHILSYLTKQKPHVSLSHPPITDEEGDEDEEIDPNDLDTATEANAILTDSLSSIQSKFLDCIAQLLSPSKGWKYVTATAMRNDQEYTDIIVARNDCFLDQSFLWPKINNIFEFCIDLKNYIAMGSDGDASNDTTETLTWFEETAIGYCQLRVDHWTNQLHDILKSVSELPDWDRRRWPGHEQAINLWEELTRLIDDGGNRLKITELAYSCVSSTEVHFLLHVAFKPHIASKLWTCLKYLVRPLTDCRLLRQIAGRIPSLRNCSFSVLSSTPKVSFKPQYNVDITSAWTRLAAATPSPSDLKAIARFNEPFKRDSVRANSLHAEMQLFDYLQKKYIFSSLSSLALPYFGGSKKSCLLCEDFLHALSPPITTRGRHGVCYPAWGVPCSNKEQTLTALKGLEKNLVSRIETCLRDSKGARNVRATPPQVAQSSIVTGLSNMTLEGLQTREERAISAKKEEESRREERQIIEGHNVISQDPSQPPEDFDPYNSCVMCNKTPAMLCQRCLSCYYCSQQCQKSDYPSHKLLCRQFANLGPRPSPAHKRAIFFPVERTSPKLIWILCTTKYSSDDEYYGGMPFETIDVKSCIGPNIETMHIEYNPKRNRRLGSGIYRWAPRKAGYSIAFMFRETGLVDGSRINGSLLESLGATATLSYPWAGPMLAIRELPSEIYEDISLGDFRHVLDLAVSYNTTEVRESDGRTQTQTRTANAVVIRGVKICCYGETKMHGSDPFVLVDVPKAHPTRLRSADGEISPLSKLLGMPLRLWKFPDLDLWLDPPGWEGGGMTADSNQNAAAMMREIDPDQAGWGWASLYWSLDLGNVLAVRTDGQDLELDDLRAMCYFARKKLQPLMQDAMGIGLVSRTRKEVMEFVTWENMERCKGEMMNDQGYLSQGQPKDEDMETSVSEEL</sequence>
<name>A0ACC0CVN1_9PEZI</name>
<accession>A0ACC0CVN1</accession>
<reference evidence="1 2" key="1">
    <citation type="journal article" date="2022" name="New Phytol.">
        <title>Ecological generalism drives hyperdiversity of secondary metabolite gene clusters in xylarialean endophytes.</title>
        <authorList>
            <person name="Franco M.E.E."/>
            <person name="Wisecaver J.H."/>
            <person name="Arnold A.E."/>
            <person name="Ju Y.M."/>
            <person name="Slot J.C."/>
            <person name="Ahrendt S."/>
            <person name="Moore L.P."/>
            <person name="Eastman K.E."/>
            <person name="Scott K."/>
            <person name="Konkel Z."/>
            <person name="Mondo S.J."/>
            <person name="Kuo A."/>
            <person name="Hayes R.D."/>
            <person name="Haridas S."/>
            <person name="Andreopoulos B."/>
            <person name="Riley R."/>
            <person name="LaButti K."/>
            <person name="Pangilinan J."/>
            <person name="Lipzen A."/>
            <person name="Amirebrahimi M."/>
            <person name="Yan J."/>
            <person name="Adam C."/>
            <person name="Keymanesh K."/>
            <person name="Ng V."/>
            <person name="Louie K."/>
            <person name="Northen T."/>
            <person name="Drula E."/>
            <person name="Henrissat B."/>
            <person name="Hsieh H.M."/>
            <person name="Youens-Clark K."/>
            <person name="Lutzoni F."/>
            <person name="Miadlikowska J."/>
            <person name="Eastwood D.C."/>
            <person name="Hamelin R.C."/>
            <person name="Grigoriev I.V."/>
            <person name="U'Ren J.M."/>
        </authorList>
    </citation>
    <scope>NUCLEOTIDE SEQUENCE [LARGE SCALE GENOMIC DNA]</scope>
    <source>
        <strain evidence="1 2">ER1909</strain>
    </source>
</reference>
<dbReference type="EMBL" id="MU394338">
    <property type="protein sequence ID" value="KAI6084366.1"/>
    <property type="molecule type" value="Genomic_DNA"/>
</dbReference>
<organism evidence="1 2">
    <name type="scientific">Hypoxylon rubiginosum</name>
    <dbReference type="NCBI Taxonomy" id="110542"/>
    <lineage>
        <taxon>Eukaryota</taxon>
        <taxon>Fungi</taxon>
        <taxon>Dikarya</taxon>
        <taxon>Ascomycota</taxon>
        <taxon>Pezizomycotina</taxon>
        <taxon>Sordariomycetes</taxon>
        <taxon>Xylariomycetidae</taxon>
        <taxon>Xylariales</taxon>
        <taxon>Hypoxylaceae</taxon>
        <taxon>Hypoxylon</taxon>
    </lineage>
</organism>
<comment type="caution">
    <text evidence="1">The sequence shown here is derived from an EMBL/GenBank/DDBJ whole genome shotgun (WGS) entry which is preliminary data.</text>
</comment>
<gene>
    <name evidence="1" type="ORF">F4821DRAFT_242985</name>
</gene>
<evidence type="ECO:0000313" key="1">
    <source>
        <dbReference type="EMBL" id="KAI6084366.1"/>
    </source>
</evidence>
<evidence type="ECO:0000313" key="2">
    <source>
        <dbReference type="Proteomes" id="UP001497680"/>
    </source>
</evidence>
<protein>
    <submittedName>
        <fullName evidence="1">Uncharacterized protein</fullName>
    </submittedName>
</protein>
<proteinExistence type="predicted"/>